<gene>
    <name evidence="3" type="ORF">J0M35_19825</name>
</gene>
<evidence type="ECO:0000313" key="4">
    <source>
        <dbReference type="Proteomes" id="UP000664277"/>
    </source>
</evidence>
<dbReference type="Pfam" id="PF25149">
    <property type="entry name" value="DUF7825"/>
    <property type="match status" value="1"/>
</dbReference>
<feature type="domain" description="DUF7825" evidence="2">
    <location>
        <begin position="683"/>
        <end position="785"/>
    </location>
</feature>
<dbReference type="InterPro" id="IPR056727">
    <property type="entry name" value="DUF7825"/>
</dbReference>
<protein>
    <submittedName>
        <fullName evidence="3">Uncharacterized protein</fullName>
    </submittedName>
</protein>
<dbReference type="Proteomes" id="UP000664277">
    <property type="component" value="Unassembled WGS sequence"/>
</dbReference>
<dbReference type="InterPro" id="IPR045472">
    <property type="entry name" value="DUF6493"/>
</dbReference>
<comment type="caution">
    <text evidence="3">The sequence shown here is derived from an EMBL/GenBank/DDBJ whole genome shotgun (WGS) entry which is preliminary data.</text>
</comment>
<proteinExistence type="predicted"/>
<reference evidence="3" key="1">
    <citation type="submission" date="2021-02" db="EMBL/GenBank/DDBJ databases">
        <title>Genome-Resolved Metagenomics of a Microbial Community Performing Photosynthetic Biological Nutrient Removal.</title>
        <authorList>
            <person name="Mcdaniel E.A."/>
        </authorList>
    </citation>
    <scope>NUCLEOTIDE SEQUENCE</scope>
    <source>
        <strain evidence="3">UWPOB_OBS1</strain>
    </source>
</reference>
<dbReference type="EMBL" id="JAFLCK010000046">
    <property type="protein sequence ID" value="MBN8662627.1"/>
    <property type="molecule type" value="Genomic_DNA"/>
</dbReference>
<name>A0A8J7PQS9_9BACT</name>
<evidence type="ECO:0000259" key="1">
    <source>
        <dbReference type="Pfam" id="PF20103"/>
    </source>
</evidence>
<accession>A0A8J7PQS9</accession>
<evidence type="ECO:0000259" key="2">
    <source>
        <dbReference type="Pfam" id="PF25149"/>
    </source>
</evidence>
<feature type="domain" description="DUF6493" evidence="1">
    <location>
        <begin position="26"/>
        <end position="241"/>
    </location>
</feature>
<dbReference type="AlphaFoldDB" id="A0A8J7PQS9"/>
<sequence length="859" mass="95598">MSSNPEIEKFFLTATAAQIKKQRLNWEYCNSLTLEVAKKMQPEALQTAVDGLSAFAPFFVKEVIKFIDAGLCRQPTQEVYVQGIIRLHEYNKDATLAFLKKYRFLVENDLWLLFQFEGGQELSLAAHDKFSRDGHKWEDILDTLSQEGIMPRTKMLKASLEALNRGFIQFRAGWFSRFHERLKPSPAERFELLDDYLSLLASPIAPTVSFALAALNEIDKAKINIEAERLLQHIQPALMAASKSTAQGALAFIEKAAAREPQMRPQALQIAAAALSHQNTDVQKSLLKFMKANQSLIAVDPALKDAIRENLEFISPALQKDFAALADSEAVSDKAVAAKTAGKANISAVAAAESSAQFSSVEYKPGASLLYHQGEAIATIGDAQTWLESTLAFIEAPFDVVQAERIIQAVALGQVQTLHNINRANKTSDTTEKTAKPLIKRLQKLIERNLQRYDYGIPIWISAFLLYFLGGADTEGAQAYFDKLGKAEHPDNKSFDCAEIIKARLLSILLRLDKGQLVDPLKAETTGGFTSIDAIIDSLKKLPAKADFICAASIQKLQPYLILARLPWQDHAELLYRLQSEKLKAPLAQELEKALEKFLAVEKKHRHADQWQKEMLVISELEQDKSCPFATLTNAIKRVTYKVETIDQTAFTMPIFSAYFFDEGARQCETTVRWGDVPNLSRVGYLRPLAQGLAPLGDRAHYLLTVGLMLSIPELKTLAGDCLIDAIEQHRLQPQLIGQNLGQMLYSEISMPKRAAALLDEVARTSPVHNEAVRQILQFSLDRCQFEANEKSDGDKALPRDLAAILELYLNCSIRANKPVESLICRVFLEDLSGVKKTAANKSKGGKAKELARDLLALT</sequence>
<dbReference type="Pfam" id="PF20103">
    <property type="entry name" value="DUF6493"/>
    <property type="match status" value="1"/>
</dbReference>
<organism evidence="3 4">
    <name type="scientific">Candidatus Obscuribacter phosphatis</name>
    <dbReference type="NCBI Taxonomy" id="1906157"/>
    <lineage>
        <taxon>Bacteria</taxon>
        <taxon>Bacillati</taxon>
        <taxon>Candidatus Melainabacteria</taxon>
        <taxon>Candidatus Obscuribacterales</taxon>
        <taxon>Candidatus Obscuribacteraceae</taxon>
        <taxon>Candidatus Obscuribacter</taxon>
    </lineage>
</organism>
<evidence type="ECO:0000313" key="3">
    <source>
        <dbReference type="EMBL" id="MBN8662627.1"/>
    </source>
</evidence>